<reference evidence="8 9" key="1">
    <citation type="journal article" date="2020" name="Microorganisms">
        <title>Osmotic Adaptation and Compatible Solute Biosynthesis of Phototrophic Bacteria as Revealed from Genome Analyses.</title>
        <authorList>
            <person name="Imhoff J.F."/>
            <person name="Rahn T."/>
            <person name="Kunzel S."/>
            <person name="Keller A."/>
            <person name="Neulinger S.C."/>
        </authorList>
    </citation>
    <scope>NUCLEOTIDE SEQUENCE [LARGE SCALE GENOMIC DNA]</scope>
    <source>
        <strain evidence="8 9">DSM 25653</strain>
    </source>
</reference>
<dbReference type="Proteomes" id="UP001138768">
    <property type="component" value="Unassembled WGS sequence"/>
</dbReference>
<evidence type="ECO:0000256" key="6">
    <source>
        <dbReference type="SAM" id="Phobius"/>
    </source>
</evidence>
<dbReference type="GO" id="GO:0009055">
    <property type="term" value="F:electron transfer activity"/>
    <property type="evidence" value="ECO:0007669"/>
    <property type="project" value="InterPro"/>
</dbReference>
<dbReference type="GO" id="GO:0020037">
    <property type="term" value="F:heme binding"/>
    <property type="evidence" value="ECO:0007669"/>
    <property type="project" value="TreeGrafter"/>
</dbReference>
<feature type="transmembrane region" description="Helical" evidence="6">
    <location>
        <begin position="194"/>
        <end position="211"/>
    </location>
</feature>
<evidence type="ECO:0000256" key="2">
    <source>
        <dbReference type="ARBA" id="ARBA00022475"/>
    </source>
</evidence>
<comment type="caution">
    <text evidence="8">The sequence shown here is derived from an EMBL/GenBank/DDBJ whole genome shotgun (WGS) entry which is preliminary data.</text>
</comment>
<keyword evidence="3 6" id="KW-0812">Transmembrane</keyword>
<proteinExistence type="predicted"/>
<keyword evidence="9" id="KW-1185">Reference proteome</keyword>
<comment type="subcellular location">
    <subcellularLocation>
        <location evidence="1">Cell membrane</location>
        <topology evidence="1">Multi-pass membrane protein</topology>
    </subcellularLocation>
</comment>
<dbReference type="SUPFAM" id="SSF81342">
    <property type="entry name" value="Transmembrane di-heme cytochromes"/>
    <property type="match status" value="1"/>
</dbReference>
<evidence type="ECO:0000313" key="8">
    <source>
        <dbReference type="EMBL" id="MBK1619583.1"/>
    </source>
</evidence>
<dbReference type="EMBL" id="NRRY01000023">
    <property type="protein sequence ID" value="MBK1619583.1"/>
    <property type="molecule type" value="Genomic_DNA"/>
</dbReference>
<evidence type="ECO:0000313" key="9">
    <source>
        <dbReference type="Proteomes" id="UP001138768"/>
    </source>
</evidence>
<evidence type="ECO:0000256" key="4">
    <source>
        <dbReference type="ARBA" id="ARBA00022989"/>
    </source>
</evidence>
<feature type="transmembrane region" description="Helical" evidence="6">
    <location>
        <begin position="142"/>
        <end position="163"/>
    </location>
</feature>
<dbReference type="Gene3D" id="1.20.950.20">
    <property type="entry name" value="Transmembrane di-heme cytochromes, Chain C"/>
    <property type="match status" value="1"/>
</dbReference>
<dbReference type="InterPro" id="IPR051542">
    <property type="entry name" value="Hydrogenase_cytochrome"/>
</dbReference>
<keyword evidence="5 6" id="KW-0472">Membrane</keyword>
<dbReference type="AlphaFoldDB" id="A0A9X0W9P7"/>
<protein>
    <submittedName>
        <fullName evidence="8">Cytochrome B</fullName>
    </submittedName>
</protein>
<evidence type="ECO:0000259" key="7">
    <source>
        <dbReference type="Pfam" id="PF01292"/>
    </source>
</evidence>
<evidence type="ECO:0000256" key="3">
    <source>
        <dbReference type="ARBA" id="ARBA00022692"/>
    </source>
</evidence>
<gene>
    <name evidence="8" type="ORF">CKO42_14270</name>
</gene>
<dbReference type="Pfam" id="PF01292">
    <property type="entry name" value="Ni_hydr_CYTB"/>
    <property type="match status" value="1"/>
</dbReference>
<dbReference type="InterPro" id="IPR011577">
    <property type="entry name" value="Cyt_b561_bac/Ni-Hgenase"/>
</dbReference>
<sequence length="231" mass="25183">MRIKVWDLPTRVFHWVLFVAVTAAILTGLQGGNWMVWHERAGLLILGLLVFRLIWGLLGSTYARFAQFFPTPRKILAYLRGHWHEEGHNPLGALSVLALLAVLLFQAGSGLFSNDDIAFNGPLYALVSKATSDWLTSLHRQGLWVIVALVSLHILAVLFYTLVRRNNLIRPMITGWKPAPPDGSCASSARGGPLWALLLALLLGAAAVWIADGGLLPPPPPPPPAGSLPSW</sequence>
<accession>A0A9X0W9P7</accession>
<dbReference type="PANTHER" id="PTHR30485:SF2">
    <property type="entry name" value="BLL0597 PROTEIN"/>
    <property type="match status" value="1"/>
</dbReference>
<keyword evidence="2" id="KW-1003">Cell membrane</keyword>
<dbReference type="GO" id="GO:0005886">
    <property type="term" value="C:plasma membrane"/>
    <property type="evidence" value="ECO:0007669"/>
    <property type="project" value="UniProtKB-SubCell"/>
</dbReference>
<feature type="transmembrane region" description="Helical" evidence="6">
    <location>
        <begin position="12"/>
        <end position="29"/>
    </location>
</feature>
<organism evidence="8 9">
    <name type="scientific">Lamprobacter modestohalophilus</name>
    <dbReference type="NCBI Taxonomy" id="1064514"/>
    <lineage>
        <taxon>Bacteria</taxon>
        <taxon>Pseudomonadati</taxon>
        <taxon>Pseudomonadota</taxon>
        <taxon>Gammaproteobacteria</taxon>
        <taxon>Chromatiales</taxon>
        <taxon>Chromatiaceae</taxon>
        <taxon>Lamprobacter</taxon>
    </lineage>
</organism>
<feature type="transmembrane region" description="Helical" evidence="6">
    <location>
        <begin position="91"/>
        <end position="112"/>
    </location>
</feature>
<dbReference type="GO" id="GO:0022904">
    <property type="term" value="P:respiratory electron transport chain"/>
    <property type="evidence" value="ECO:0007669"/>
    <property type="project" value="InterPro"/>
</dbReference>
<keyword evidence="4 6" id="KW-1133">Transmembrane helix</keyword>
<name>A0A9X0W9P7_9GAMM</name>
<dbReference type="RefSeq" id="WP_207148738.1">
    <property type="nucleotide sequence ID" value="NZ_NRRY01000023.1"/>
</dbReference>
<feature type="domain" description="Cytochrome b561 bacterial/Ni-hydrogenase" evidence="7">
    <location>
        <begin position="5"/>
        <end position="175"/>
    </location>
</feature>
<feature type="transmembrane region" description="Helical" evidence="6">
    <location>
        <begin position="41"/>
        <end position="65"/>
    </location>
</feature>
<evidence type="ECO:0000256" key="1">
    <source>
        <dbReference type="ARBA" id="ARBA00004651"/>
    </source>
</evidence>
<evidence type="ECO:0000256" key="5">
    <source>
        <dbReference type="ARBA" id="ARBA00023136"/>
    </source>
</evidence>
<dbReference type="PANTHER" id="PTHR30485">
    <property type="entry name" value="NI/FE-HYDROGENASE 1 B-TYPE CYTOCHROME SUBUNIT"/>
    <property type="match status" value="1"/>
</dbReference>
<dbReference type="InterPro" id="IPR016174">
    <property type="entry name" value="Di-haem_cyt_TM"/>
</dbReference>